<gene>
    <name evidence="3" type="ORF">CAMP_LOCUS19220</name>
</gene>
<comment type="caution">
    <text evidence="3">The sequence shown here is derived from an EMBL/GenBank/DDBJ whole genome shotgun (WGS) entry which is preliminary data.</text>
</comment>
<dbReference type="EMBL" id="CANHGI010000006">
    <property type="protein sequence ID" value="CAI5456583.1"/>
    <property type="molecule type" value="Genomic_DNA"/>
</dbReference>
<name>A0A9P1ND18_9PELO</name>
<evidence type="ECO:0000256" key="1">
    <source>
        <dbReference type="SAM" id="Coils"/>
    </source>
</evidence>
<keyword evidence="2" id="KW-0732">Signal</keyword>
<keyword evidence="4" id="KW-1185">Reference proteome</keyword>
<accession>A0A9P1ND18</accession>
<protein>
    <submittedName>
        <fullName evidence="3">Uncharacterized protein</fullName>
    </submittedName>
</protein>
<dbReference type="AlphaFoldDB" id="A0A9P1ND18"/>
<evidence type="ECO:0000313" key="3">
    <source>
        <dbReference type="EMBL" id="CAI5456583.1"/>
    </source>
</evidence>
<proteinExistence type="predicted"/>
<reference evidence="3" key="1">
    <citation type="submission" date="2022-11" db="EMBL/GenBank/DDBJ databases">
        <authorList>
            <person name="Kikuchi T."/>
        </authorList>
    </citation>
    <scope>NUCLEOTIDE SEQUENCE</scope>
    <source>
        <strain evidence="3">PS1010</strain>
    </source>
</reference>
<feature type="coiled-coil region" evidence="1">
    <location>
        <begin position="44"/>
        <end position="71"/>
    </location>
</feature>
<evidence type="ECO:0000256" key="2">
    <source>
        <dbReference type="SAM" id="SignalP"/>
    </source>
</evidence>
<organism evidence="3 4">
    <name type="scientific">Caenorhabditis angaria</name>
    <dbReference type="NCBI Taxonomy" id="860376"/>
    <lineage>
        <taxon>Eukaryota</taxon>
        <taxon>Metazoa</taxon>
        <taxon>Ecdysozoa</taxon>
        <taxon>Nematoda</taxon>
        <taxon>Chromadorea</taxon>
        <taxon>Rhabditida</taxon>
        <taxon>Rhabditina</taxon>
        <taxon>Rhabditomorpha</taxon>
        <taxon>Rhabditoidea</taxon>
        <taxon>Rhabditidae</taxon>
        <taxon>Peloderinae</taxon>
        <taxon>Caenorhabditis</taxon>
    </lineage>
</organism>
<sequence length="351" mass="41505">MIMFLILFFPILMVDWQSDEQEINEDGEIAENSGKDEKTYPPEIQQIYEKISNLTDQLNKITSKIRQKNKKHLGIFSTLLNEINGDAGPSNAIDMSNAGDIDQFEMELIERYEHEKNSIDHKIAKIYEELFEKIKNYKEDELRKRRLHQITTQQAKSDAVELKFNRLNELQKFETETIRRLKIEHGLLKTIKSITANEMNQKTSFKPKTDVYFDYVQESEHQGNIKKLLNDWSQFVIIVQERIKVVQSDIINYSLANQQLRENIQRSITEVEKEYSNVSNYPIQIFLAIDHKDWDKVQSLHQLLITHNEKMTSYKYNMSKIIIVPDNTLEFLEEIETELLVDNNEPTLYHE</sequence>
<dbReference type="Proteomes" id="UP001152747">
    <property type="component" value="Unassembled WGS sequence"/>
</dbReference>
<evidence type="ECO:0000313" key="4">
    <source>
        <dbReference type="Proteomes" id="UP001152747"/>
    </source>
</evidence>
<feature type="chain" id="PRO_5040512095" evidence="2">
    <location>
        <begin position="17"/>
        <end position="351"/>
    </location>
</feature>
<feature type="signal peptide" evidence="2">
    <location>
        <begin position="1"/>
        <end position="16"/>
    </location>
</feature>
<keyword evidence="1" id="KW-0175">Coiled coil</keyword>